<proteinExistence type="predicted"/>
<dbReference type="InterPro" id="IPR016032">
    <property type="entry name" value="Sig_transdc_resp-reg_C-effctor"/>
</dbReference>
<dbReference type="SUPFAM" id="SSF46894">
    <property type="entry name" value="C-terminal effector domain of the bipartite response regulators"/>
    <property type="match status" value="1"/>
</dbReference>
<evidence type="ECO:0000313" key="2">
    <source>
        <dbReference type="EMBL" id="MFC5419845.1"/>
    </source>
</evidence>
<name>A0ABW0IVG0_9HYPH</name>
<keyword evidence="3" id="KW-1185">Reference proteome</keyword>
<feature type="domain" description="HTH luxR-type" evidence="1">
    <location>
        <begin position="295"/>
        <end position="352"/>
    </location>
</feature>
<dbReference type="InterPro" id="IPR036388">
    <property type="entry name" value="WH-like_DNA-bd_sf"/>
</dbReference>
<organism evidence="2 3">
    <name type="scientific">Bosea eneae</name>
    <dbReference type="NCBI Taxonomy" id="151454"/>
    <lineage>
        <taxon>Bacteria</taxon>
        <taxon>Pseudomonadati</taxon>
        <taxon>Pseudomonadota</taxon>
        <taxon>Alphaproteobacteria</taxon>
        <taxon>Hyphomicrobiales</taxon>
        <taxon>Boseaceae</taxon>
        <taxon>Bosea</taxon>
    </lineage>
</organism>
<dbReference type="RefSeq" id="WP_377797848.1">
    <property type="nucleotide sequence ID" value="NZ_JBHSLW010000010.1"/>
</dbReference>
<dbReference type="Proteomes" id="UP001596053">
    <property type="component" value="Unassembled WGS sequence"/>
</dbReference>
<dbReference type="InterPro" id="IPR000792">
    <property type="entry name" value="Tscrpt_reg_LuxR_C"/>
</dbReference>
<dbReference type="EMBL" id="JBHSLW010000010">
    <property type="protein sequence ID" value="MFC5419845.1"/>
    <property type="molecule type" value="Genomic_DNA"/>
</dbReference>
<reference evidence="3" key="1">
    <citation type="journal article" date="2019" name="Int. J. Syst. Evol. Microbiol.">
        <title>The Global Catalogue of Microorganisms (GCM) 10K type strain sequencing project: providing services to taxonomists for standard genome sequencing and annotation.</title>
        <authorList>
            <consortium name="The Broad Institute Genomics Platform"/>
            <consortium name="The Broad Institute Genome Sequencing Center for Infectious Disease"/>
            <person name="Wu L."/>
            <person name="Ma J."/>
        </authorList>
    </citation>
    <scope>NUCLEOTIDE SEQUENCE [LARGE SCALE GENOMIC DNA]</scope>
    <source>
        <strain evidence="3">NCAIM B.01391</strain>
    </source>
</reference>
<evidence type="ECO:0000313" key="3">
    <source>
        <dbReference type="Proteomes" id="UP001596053"/>
    </source>
</evidence>
<accession>A0ABW0IVG0</accession>
<dbReference type="SMART" id="SM00421">
    <property type="entry name" value="HTH_LUXR"/>
    <property type="match status" value="1"/>
</dbReference>
<protein>
    <submittedName>
        <fullName evidence="2">Helix-turn-helix transcriptional regulator</fullName>
    </submittedName>
</protein>
<comment type="caution">
    <text evidence="2">The sequence shown here is derived from an EMBL/GenBank/DDBJ whole genome shotgun (WGS) entry which is preliminary data.</text>
</comment>
<sequence length="358" mass="37938">MLKDVADDIYEAAFDPERWPRVIDRISLHSGADSGAMMVFDNIRPIRSLATGRSAELWAQVSQAGRWKEDGRIPFFFGNPLSGFVVADAYFPPEILGDGTLELAHALGLDQQVGTIIPMPTGELVVFILNRLREDGRFGPGLTRELNGLYPHFARSAYLAARLRMERALSTVAALQALGVPAAVLSAKGRVMASNALIETVSHTLIPLAFGGLGLPRPAANKLLQEAIMAAQGDQAAAARSIPVPAEADRPAMIVHVVPLRRSASDIFSGAATLIAAVTVSASRLVPSLQVLMGLFDLTPAEVKLAAALAGGSSLQEAAAQSGIRKSTARTHLDAIFRKTGTTRQGQLVALLKGAQLV</sequence>
<gene>
    <name evidence="2" type="ORF">ACFPOB_09740</name>
</gene>
<dbReference type="Gene3D" id="1.10.10.10">
    <property type="entry name" value="Winged helix-like DNA-binding domain superfamily/Winged helix DNA-binding domain"/>
    <property type="match status" value="1"/>
</dbReference>
<evidence type="ECO:0000259" key="1">
    <source>
        <dbReference type="SMART" id="SM00421"/>
    </source>
</evidence>